<dbReference type="InterPro" id="IPR011611">
    <property type="entry name" value="PfkB_dom"/>
</dbReference>
<dbReference type="InterPro" id="IPR002173">
    <property type="entry name" value="Carboh/pur_kinase_PfkB_CS"/>
</dbReference>
<dbReference type="RefSeq" id="WP_073137829.1">
    <property type="nucleotide sequence ID" value="NZ_FQZF01000027.1"/>
</dbReference>
<evidence type="ECO:0000259" key="3">
    <source>
        <dbReference type="Pfam" id="PF00294"/>
    </source>
</evidence>
<evidence type="ECO:0000256" key="1">
    <source>
        <dbReference type="ARBA" id="ARBA00022679"/>
    </source>
</evidence>
<gene>
    <name evidence="4" type="ORF">SAMN02745194_03905</name>
</gene>
<keyword evidence="2 4" id="KW-0418">Kinase</keyword>
<dbReference type="GO" id="GO:0016301">
    <property type="term" value="F:kinase activity"/>
    <property type="evidence" value="ECO:0007669"/>
    <property type="project" value="UniProtKB-KW"/>
</dbReference>
<organism evidence="4 5">
    <name type="scientific">Muricoccus roseus</name>
    <dbReference type="NCBI Taxonomy" id="198092"/>
    <lineage>
        <taxon>Bacteria</taxon>
        <taxon>Pseudomonadati</taxon>
        <taxon>Pseudomonadota</taxon>
        <taxon>Alphaproteobacteria</taxon>
        <taxon>Acetobacterales</taxon>
        <taxon>Roseomonadaceae</taxon>
        <taxon>Muricoccus</taxon>
    </lineage>
</organism>
<dbReference type="Pfam" id="PF00294">
    <property type="entry name" value="PfkB"/>
    <property type="match status" value="1"/>
</dbReference>
<evidence type="ECO:0000313" key="4">
    <source>
        <dbReference type="EMBL" id="SHJ99069.1"/>
    </source>
</evidence>
<keyword evidence="5" id="KW-1185">Reference proteome</keyword>
<evidence type="ECO:0000313" key="5">
    <source>
        <dbReference type="Proteomes" id="UP000184387"/>
    </source>
</evidence>
<keyword evidence="1" id="KW-0808">Transferase</keyword>
<accession>A0A1M6NTM2</accession>
<dbReference type="EMBL" id="FQZF01000027">
    <property type="protein sequence ID" value="SHJ99069.1"/>
    <property type="molecule type" value="Genomic_DNA"/>
</dbReference>
<dbReference type="Proteomes" id="UP000184387">
    <property type="component" value="Unassembled WGS sequence"/>
</dbReference>
<dbReference type="STRING" id="198092.SAMN02745194_03905"/>
<dbReference type="SUPFAM" id="SSF53613">
    <property type="entry name" value="Ribokinase-like"/>
    <property type="match status" value="1"/>
</dbReference>
<feature type="domain" description="Carbohydrate kinase PfkB" evidence="3">
    <location>
        <begin position="1"/>
        <end position="288"/>
    </location>
</feature>
<name>A0A1M6NTM2_9PROT</name>
<dbReference type="GO" id="GO:0005829">
    <property type="term" value="C:cytosol"/>
    <property type="evidence" value="ECO:0007669"/>
    <property type="project" value="TreeGrafter"/>
</dbReference>
<dbReference type="PANTHER" id="PTHR10584">
    <property type="entry name" value="SUGAR KINASE"/>
    <property type="match status" value="1"/>
</dbReference>
<reference evidence="4 5" key="1">
    <citation type="submission" date="2016-11" db="EMBL/GenBank/DDBJ databases">
        <authorList>
            <person name="Jaros S."/>
            <person name="Januszkiewicz K."/>
            <person name="Wedrychowicz H."/>
        </authorList>
    </citation>
    <scope>NUCLEOTIDE SEQUENCE [LARGE SCALE GENOMIC DNA]</scope>
    <source>
        <strain evidence="4 5">DSM 14916</strain>
    </source>
</reference>
<protein>
    <submittedName>
        <fullName evidence="4">Sulfofructose kinase</fullName>
    </submittedName>
</protein>
<evidence type="ECO:0000256" key="2">
    <source>
        <dbReference type="ARBA" id="ARBA00022777"/>
    </source>
</evidence>
<sequence length="300" mass="30358">MASVACVGMTVHDRILSVPSLPTQATKLYASAVSEAGGGPAATAAVAIAALRGQARLFGRVGADDTGAVIRAELARYGVDVAGVAELAGAQSAWSAVAVDPAGERLILNFPGRGLQVEPAWLDPAGIGACGAVLVDMGWPLGASRALAIARERGIPSVLDADLGPLPEAAALIGQAEHVVFSEPALRHHSGEADPAEGLRALRARLPRAVLGVTTGPDGYLWLEGNEPHRLAPPRVTVVDTLGAGDVFHGAYALALAEGASVAAAARFAVAAATLKCTRPGGRAGVPSRPEVEGLLAQPW</sequence>
<dbReference type="AlphaFoldDB" id="A0A1M6NTM2"/>
<dbReference type="OrthoDB" id="9792663at2"/>
<proteinExistence type="predicted"/>
<dbReference type="InterPro" id="IPR029056">
    <property type="entry name" value="Ribokinase-like"/>
</dbReference>
<dbReference type="PROSITE" id="PS00584">
    <property type="entry name" value="PFKB_KINASES_2"/>
    <property type="match status" value="1"/>
</dbReference>
<dbReference type="PANTHER" id="PTHR10584:SF157">
    <property type="entry name" value="SULFOFRUCTOSE KINASE"/>
    <property type="match status" value="1"/>
</dbReference>
<dbReference type="Gene3D" id="3.40.1190.20">
    <property type="match status" value="1"/>
</dbReference>